<dbReference type="Pfam" id="PF03358">
    <property type="entry name" value="FMN_red"/>
    <property type="match status" value="1"/>
</dbReference>
<dbReference type="OMA" id="EYFWRPS"/>
<protein>
    <submittedName>
        <fullName evidence="2">FMN-dependent NADPH-azoreductase</fullName>
    </submittedName>
</protein>
<dbReference type="InterPro" id="IPR005025">
    <property type="entry name" value="FMN_Rdtase-like_dom"/>
</dbReference>
<dbReference type="EMBL" id="LNIX01000001">
    <property type="protein sequence ID" value="OXA64732.1"/>
    <property type="molecule type" value="Genomic_DNA"/>
</dbReference>
<dbReference type="OrthoDB" id="68575at2759"/>
<reference evidence="2 3" key="1">
    <citation type="submission" date="2015-12" db="EMBL/GenBank/DDBJ databases">
        <title>The genome of Folsomia candida.</title>
        <authorList>
            <person name="Faddeeva A."/>
            <person name="Derks M.F."/>
            <person name="Anvar Y."/>
            <person name="Smit S."/>
            <person name="Van Straalen N."/>
            <person name="Roelofs D."/>
        </authorList>
    </citation>
    <scope>NUCLEOTIDE SEQUENCE [LARGE SCALE GENOMIC DNA]</scope>
    <source>
        <strain evidence="2 3">VU population</strain>
        <tissue evidence="2">Whole body</tissue>
    </source>
</reference>
<evidence type="ECO:0000259" key="1">
    <source>
        <dbReference type="Pfam" id="PF03358"/>
    </source>
</evidence>
<dbReference type="InterPro" id="IPR029039">
    <property type="entry name" value="Flavoprotein-like_sf"/>
</dbReference>
<name>A0A226F4K6_FOLCA</name>
<dbReference type="SUPFAM" id="SSF52218">
    <property type="entry name" value="Flavoproteins"/>
    <property type="match status" value="1"/>
</dbReference>
<dbReference type="PANTHER" id="PTHR30543:SF21">
    <property type="entry name" value="NAD(P)H-DEPENDENT FMN REDUCTASE LOT6"/>
    <property type="match status" value="1"/>
</dbReference>
<proteinExistence type="predicted"/>
<dbReference type="PANTHER" id="PTHR30543">
    <property type="entry name" value="CHROMATE REDUCTASE"/>
    <property type="match status" value="1"/>
</dbReference>
<sequence length="196" mass="21535">MSRQKILIFLGSTRVGRMGERVAKFVQATVEENGMEPILFDPCELPFEVLRQPLHFMPNPEDAPAWLKEADEKIKSADGFIIVSAEYNCGIPPALTNMMNHFSPASYRHRPCGIVTYSMGIYGGVRAGAFIRPFASELGIVTIPSYVGIPTVGEHFDADGTSKTERIANNVNKLVNEVGWYAKALGTYKTANPPPS</sequence>
<dbReference type="GO" id="GO:0010181">
    <property type="term" value="F:FMN binding"/>
    <property type="evidence" value="ECO:0007669"/>
    <property type="project" value="TreeGrafter"/>
</dbReference>
<dbReference type="AlphaFoldDB" id="A0A226F4K6"/>
<comment type="caution">
    <text evidence="2">The sequence shown here is derived from an EMBL/GenBank/DDBJ whole genome shotgun (WGS) entry which is preliminary data.</text>
</comment>
<dbReference type="Proteomes" id="UP000198287">
    <property type="component" value="Unassembled WGS sequence"/>
</dbReference>
<dbReference type="Gene3D" id="3.40.50.360">
    <property type="match status" value="1"/>
</dbReference>
<dbReference type="GO" id="GO:0005829">
    <property type="term" value="C:cytosol"/>
    <property type="evidence" value="ECO:0007669"/>
    <property type="project" value="TreeGrafter"/>
</dbReference>
<accession>A0A226F4K6</accession>
<dbReference type="STRING" id="158441.A0A226F4K6"/>
<evidence type="ECO:0000313" key="2">
    <source>
        <dbReference type="EMBL" id="OXA64732.1"/>
    </source>
</evidence>
<evidence type="ECO:0000313" key="3">
    <source>
        <dbReference type="Proteomes" id="UP000198287"/>
    </source>
</evidence>
<keyword evidence="3" id="KW-1185">Reference proteome</keyword>
<gene>
    <name evidence="2" type="ORF">Fcan01_02061</name>
</gene>
<dbReference type="GO" id="GO:0016491">
    <property type="term" value="F:oxidoreductase activity"/>
    <property type="evidence" value="ECO:0007669"/>
    <property type="project" value="InterPro"/>
</dbReference>
<organism evidence="2 3">
    <name type="scientific">Folsomia candida</name>
    <name type="common">Springtail</name>
    <dbReference type="NCBI Taxonomy" id="158441"/>
    <lineage>
        <taxon>Eukaryota</taxon>
        <taxon>Metazoa</taxon>
        <taxon>Ecdysozoa</taxon>
        <taxon>Arthropoda</taxon>
        <taxon>Hexapoda</taxon>
        <taxon>Collembola</taxon>
        <taxon>Entomobryomorpha</taxon>
        <taxon>Isotomoidea</taxon>
        <taxon>Isotomidae</taxon>
        <taxon>Proisotominae</taxon>
        <taxon>Folsomia</taxon>
    </lineage>
</organism>
<dbReference type="InterPro" id="IPR050712">
    <property type="entry name" value="NAD(P)H-dep_reductase"/>
</dbReference>
<feature type="domain" description="NADPH-dependent FMN reductase-like" evidence="1">
    <location>
        <begin position="5"/>
        <end position="151"/>
    </location>
</feature>